<evidence type="ECO:0000259" key="7">
    <source>
        <dbReference type="Pfam" id="PF00557"/>
    </source>
</evidence>
<dbReference type="FunFam" id="3.90.230.10:FF:000007">
    <property type="entry name" value="Xaa-Pro aminopeptidase P"/>
    <property type="match status" value="1"/>
</dbReference>
<dbReference type="SUPFAM" id="SSF55920">
    <property type="entry name" value="Creatinase/aminopeptidase"/>
    <property type="match status" value="1"/>
</dbReference>
<keyword evidence="3" id="KW-0479">Metal-binding</keyword>
<dbReference type="Gene3D" id="3.40.350.10">
    <property type="entry name" value="Creatinase/prolidase N-terminal domain"/>
    <property type="match status" value="2"/>
</dbReference>
<dbReference type="InterPro" id="IPR036005">
    <property type="entry name" value="Creatinase/aminopeptidase-like"/>
</dbReference>
<dbReference type="AlphaFoldDB" id="A0A9P8PL80"/>
<evidence type="ECO:0000313" key="10">
    <source>
        <dbReference type="EMBL" id="KAH3674102.1"/>
    </source>
</evidence>
<evidence type="ECO:0000256" key="6">
    <source>
        <dbReference type="SAM" id="Phobius"/>
    </source>
</evidence>
<dbReference type="InterPro" id="IPR050422">
    <property type="entry name" value="X-Pro_aminopeptidase_P"/>
</dbReference>
<organism evidence="10 11">
    <name type="scientific">Ogataea polymorpha</name>
    <dbReference type="NCBI Taxonomy" id="460523"/>
    <lineage>
        <taxon>Eukaryota</taxon>
        <taxon>Fungi</taxon>
        <taxon>Dikarya</taxon>
        <taxon>Ascomycota</taxon>
        <taxon>Saccharomycotina</taxon>
        <taxon>Pichiomycetes</taxon>
        <taxon>Pichiales</taxon>
        <taxon>Pichiaceae</taxon>
        <taxon>Ogataea</taxon>
    </lineage>
</organism>
<dbReference type="SUPFAM" id="SSF53092">
    <property type="entry name" value="Creatinase/prolidase N-terminal domain"/>
    <property type="match status" value="1"/>
</dbReference>
<dbReference type="InterPro" id="IPR000994">
    <property type="entry name" value="Pept_M24"/>
</dbReference>
<protein>
    <submittedName>
        <fullName evidence="10">Uncharacterized protein</fullName>
    </submittedName>
</protein>
<evidence type="ECO:0000259" key="8">
    <source>
        <dbReference type="Pfam" id="PF01321"/>
    </source>
</evidence>
<evidence type="ECO:0000313" key="11">
    <source>
        <dbReference type="Proteomes" id="UP000788993"/>
    </source>
</evidence>
<gene>
    <name evidence="10" type="ORF">OGATHE_002082</name>
</gene>
<proteinExistence type="inferred from homology"/>
<dbReference type="GO" id="GO:0070006">
    <property type="term" value="F:metalloaminopeptidase activity"/>
    <property type="evidence" value="ECO:0007669"/>
    <property type="project" value="InterPro"/>
</dbReference>
<dbReference type="CDD" id="cd01085">
    <property type="entry name" value="APP"/>
    <property type="match status" value="1"/>
</dbReference>
<dbReference type="Pfam" id="PF16189">
    <property type="entry name" value="Creatinase_N_2"/>
    <property type="match status" value="1"/>
</dbReference>
<feature type="transmembrane region" description="Helical" evidence="6">
    <location>
        <begin position="23"/>
        <end position="43"/>
    </location>
</feature>
<sequence length="766" mass="86481">MLVGSTCGSYSTGSNLKYGVTDVVFLLVILYTCLGFIMHILYVSSKIRMATKKWRSSSASATIDLSCTHKKKKTTSSYLRFMVPRPLLVEVPEYVDSVEDGGEIKLVDSHEKTVSCFYSLWSLFHGRHKVALTETETKAEQIYNELKFEKPVAVDRVDTTSRLTRLRSLMRSYKIGVYIVPSQDEHQSEYTSPKDQRREFISGFSGSAGVAVVSHDDAVLSTDGRYFLQAERQLDKNWTLLKQGVRGVMTWQQWCIENAKLSKFKTIAVDPRLVDHKLGTFLQERCHSANVEFLPLMDNLVDKVMKLEHYTPPVPELDYIFEHEVRFAGEHAASKIARVQDYLRETNAFALIVSQLEEVAWLFNLRGSSIPYNPVFFSYAIVKLDGVELFLDKSKLTPKVSKYLSTIANLTVSSYSLFWDSIPALTNKSSDSCIVVLSNSPSYALYMNVAAAFEVRNRSLITELKGIKNQTEIEGNRFAQLKDSIALIRTFAWLHEAFLPPRAQVDEIEVATKAAHYRNLMPNFKGLSFETISSTGPNSSVIHYAPTLEEFSVLDPDSIFLLDSGAQYLDGTTDITRTLHFSKPSYDEIEKYTLVLKGHLNVAMLKFSPGTSSSYIDSLARKPLAEKGLGYNHGTGHGIDTFICVHAGPCGLSPAETNYNYKPLEPGNFLSDEPGYYKDNEFGVRIESDLLVVESEDSDGNKLLEFDYFTLVPFCKNLIDVSLLEPEQVEWINNFYDRIRASTIPILEKLGDTRAIDWLLKETEKL</sequence>
<keyword evidence="6" id="KW-1133">Transmembrane helix</keyword>
<reference evidence="10" key="1">
    <citation type="journal article" date="2021" name="Open Biol.">
        <title>Shared evolutionary footprints suggest mitochondrial oxidative damage underlies multiple complex I losses in fungi.</title>
        <authorList>
            <person name="Schikora-Tamarit M.A."/>
            <person name="Marcet-Houben M."/>
            <person name="Nosek J."/>
            <person name="Gabaldon T."/>
        </authorList>
    </citation>
    <scope>NUCLEOTIDE SEQUENCE</scope>
    <source>
        <strain evidence="10">NCAIM Y.01608</strain>
    </source>
</reference>
<evidence type="ECO:0000256" key="4">
    <source>
        <dbReference type="ARBA" id="ARBA00022801"/>
    </source>
</evidence>
<dbReference type="InterPro" id="IPR000587">
    <property type="entry name" value="Creatinase_N"/>
</dbReference>
<evidence type="ECO:0000256" key="1">
    <source>
        <dbReference type="ARBA" id="ARBA00001936"/>
    </source>
</evidence>
<dbReference type="PANTHER" id="PTHR43763:SF6">
    <property type="entry name" value="XAA-PRO AMINOPEPTIDASE 1"/>
    <property type="match status" value="1"/>
</dbReference>
<name>A0A9P8PL80_9ASCO</name>
<dbReference type="GO" id="GO:0046872">
    <property type="term" value="F:metal ion binding"/>
    <property type="evidence" value="ECO:0007669"/>
    <property type="project" value="UniProtKB-KW"/>
</dbReference>
<dbReference type="InterPro" id="IPR032416">
    <property type="entry name" value="Peptidase_M24_C"/>
</dbReference>
<dbReference type="FunFam" id="3.40.350.10:FF:000003">
    <property type="entry name" value="Xaa-pro aminopeptidase P"/>
    <property type="match status" value="1"/>
</dbReference>
<keyword evidence="5" id="KW-0464">Manganese</keyword>
<evidence type="ECO:0000259" key="9">
    <source>
        <dbReference type="Pfam" id="PF16188"/>
    </source>
</evidence>
<dbReference type="Pfam" id="PF16188">
    <property type="entry name" value="Peptidase_M24_C"/>
    <property type="match status" value="1"/>
</dbReference>
<keyword evidence="6" id="KW-0472">Membrane</keyword>
<dbReference type="EMBL" id="JAEUBD010000526">
    <property type="protein sequence ID" value="KAH3674102.1"/>
    <property type="molecule type" value="Genomic_DNA"/>
</dbReference>
<feature type="domain" description="Creatinase N-terminal" evidence="8">
    <location>
        <begin position="162"/>
        <end position="296"/>
    </location>
</feature>
<dbReference type="PANTHER" id="PTHR43763">
    <property type="entry name" value="XAA-PRO AMINOPEPTIDASE 1"/>
    <property type="match status" value="1"/>
</dbReference>
<feature type="domain" description="Peptidase M24" evidence="7">
    <location>
        <begin position="479"/>
        <end position="694"/>
    </location>
</feature>
<evidence type="ECO:0000256" key="3">
    <source>
        <dbReference type="ARBA" id="ARBA00022723"/>
    </source>
</evidence>
<dbReference type="GO" id="GO:0005737">
    <property type="term" value="C:cytoplasm"/>
    <property type="evidence" value="ECO:0007669"/>
    <property type="project" value="UniProtKB-ARBA"/>
</dbReference>
<comment type="caution">
    <text evidence="10">The sequence shown here is derived from an EMBL/GenBank/DDBJ whole genome shotgun (WGS) entry which is preliminary data.</text>
</comment>
<dbReference type="Proteomes" id="UP000788993">
    <property type="component" value="Unassembled WGS sequence"/>
</dbReference>
<dbReference type="Pfam" id="PF00557">
    <property type="entry name" value="Peptidase_M24"/>
    <property type="match status" value="1"/>
</dbReference>
<evidence type="ECO:0000256" key="5">
    <source>
        <dbReference type="ARBA" id="ARBA00023211"/>
    </source>
</evidence>
<accession>A0A9P8PL80</accession>
<evidence type="ECO:0000256" key="2">
    <source>
        <dbReference type="ARBA" id="ARBA00008766"/>
    </source>
</evidence>
<comment type="similarity">
    <text evidence="2">Belongs to the peptidase M24B family.</text>
</comment>
<keyword evidence="4" id="KW-0378">Hydrolase</keyword>
<dbReference type="InterPro" id="IPR033740">
    <property type="entry name" value="Pept_M24B"/>
</dbReference>
<dbReference type="InterPro" id="IPR029149">
    <property type="entry name" value="Creatin/AminoP/Spt16_N"/>
</dbReference>
<feature type="domain" description="Peptidase M24 C-terminal" evidence="9">
    <location>
        <begin position="703"/>
        <end position="766"/>
    </location>
</feature>
<keyword evidence="11" id="KW-1185">Reference proteome</keyword>
<keyword evidence="6" id="KW-0812">Transmembrane</keyword>
<dbReference type="Pfam" id="PF01321">
    <property type="entry name" value="Creatinase_N"/>
    <property type="match status" value="1"/>
</dbReference>
<dbReference type="Gene3D" id="3.90.230.10">
    <property type="entry name" value="Creatinase/methionine aminopeptidase superfamily"/>
    <property type="match status" value="1"/>
</dbReference>
<comment type="cofactor">
    <cofactor evidence="1">
        <name>Mn(2+)</name>
        <dbReference type="ChEBI" id="CHEBI:29035"/>
    </cofactor>
</comment>
<reference evidence="10" key="2">
    <citation type="submission" date="2021-01" db="EMBL/GenBank/DDBJ databases">
        <authorList>
            <person name="Schikora-Tamarit M.A."/>
        </authorList>
    </citation>
    <scope>NUCLEOTIDE SEQUENCE</scope>
    <source>
        <strain evidence="10">NCAIM Y.01608</strain>
    </source>
</reference>